<keyword evidence="3" id="KW-1185">Reference proteome</keyword>
<dbReference type="InterPro" id="IPR010662">
    <property type="entry name" value="RBBP9/YdeN"/>
</dbReference>
<protein>
    <submittedName>
        <fullName evidence="2">Alpha/beta hydrolase</fullName>
    </submittedName>
</protein>
<dbReference type="InterPro" id="IPR029058">
    <property type="entry name" value="AB_hydrolase_fold"/>
</dbReference>
<dbReference type="RefSeq" id="WP_152370384.1">
    <property type="nucleotide sequence ID" value="NZ_BMSJ01000007.1"/>
</dbReference>
<dbReference type="SUPFAM" id="SSF53474">
    <property type="entry name" value="alpha/beta-Hydrolases"/>
    <property type="match status" value="1"/>
</dbReference>
<dbReference type="GeneID" id="95455419"/>
<name>A0AAV4KMA6_9ACTN</name>
<evidence type="ECO:0000313" key="3">
    <source>
        <dbReference type="Proteomes" id="UP000326029"/>
    </source>
</evidence>
<dbReference type="Proteomes" id="UP000642014">
    <property type="component" value="Unassembled WGS sequence"/>
</dbReference>
<dbReference type="GO" id="GO:0016787">
    <property type="term" value="F:hydrolase activity"/>
    <property type="evidence" value="ECO:0007669"/>
    <property type="project" value="UniProtKB-KW"/>
</dbReference>
<evidence type="ECO:0000313" key="1">
    <source>
        <dbReference type="EMBL" id="GGR31843.1"/>
    </source>
</evidence>
<evidence type="ECO:0000313" key="2">
    <source>
        <dbReference type="EMBL" id="QEV33615.1"/>
    </source>
</evidence>
<dbReference type="Pfam" id="PF06821">
    <property type="entry name" value="Ser_hydrolase"/>
    <property type="match status" value="1"/>
</dbReference>
<keyword evidence="2" id="KW-0378">Hydrolase</keyword>
<organism evidence="1 4">
    <name type="scientific">Streptomyces cinereoruber</name>
    <dbReference type="NCBI Taxonomy" id="67260"/>
    <lineage>
        <taxon>Bacteria</taxon>
        <taxon>Bacillati</taxon>
        <taxon>Actinomycetota</taxon>
        <taxon>Actinomycetes</taxon>
        <taxon>Kitasatosporales</taxon>
        <taxon>Streptomycetaceae</taxon>
        <taxon>Streptomyces</taxon>
    </lineage>
</organism>
<dbReference type="EMBL" id="BMSJ01000007">
    <property type="protein sequence ID" value="GGR31843.1"/>
    <property type="molecule type" value="Genomic_DNA"/>
</dbReference>
<reference evidence="2 3" key="2">
    <citation type="submission" date="2017-09" db="EMBL/GenBank/DDBJ databases">
        <authorList>
            <person name="Lee N."/>
            <person name="Cho B.-K."/>
        </authorList>
    </citation>
    <scope>NUCLEOTIDE SEQUENCE [LARGE SCALE GENOMIC DNA]</scope>
    <source>
        <strain evidence="2 3">ATCC 19740</strain>
    </source>
</reference>
<sequence>MRFLTVPGYTGSGPNHWQTHLENTYEGFSRVVQDDWETVDRDRWVARLDEAVRAVHGEVFLVGHSCGSVTVAQWAATCHDARVTGALLVAPADVEAPGAPAAIRRQAPLPASVLPLPVHLVVSDDDPYLSRERGAALADAWGATVEVVPGGGHLATRDGYGPWDHVATLIARHSGAVLRRRPGATAAGELADEGVV</sequence>
<dbReference type="Proteomes" id="UP000326029">
    <property type="component" value="Chromosome"/>
</dbReference>
<gene>
    <name evidence="2" type="ORF">CP977_16770</name>
    <name evidence="1" type="ORF">GCM10010497_37790</name>
</gene>
<reference evidence="1 4" key="1">
    <citation type="journal article" date="2014" name="Int. J. Syst. Evol. Microbiol.">
        <title>Complete genome sequence of Corynebacterium casei LMG S-19264T (=DSM 44701T), isolated from a smear-ripened cheese.</title>
        <authorList>
            <consortium name="US DOE Joint Genome Institute (JGI-PGF)"/>
            <person name="Walter F."/>
            <person name="Albersmeier A."/>
            <person name="Kalinowski J."/>
            <person name="Ruckert C."/>
        </authorList>
    </citation>
    <scope>NUCLEOTIDE SEQUENCE [LARGE SCALE GENOMIC DNA]</scope>
    <source>
        <strain evidence="1 4">JCM 4205</strain>
    </source>
</reference>
<dbReference type="EMBL" id="CP023693">
    <property type="protein sequence ID" value="QEV33615.1"/>
    <property type="molecule type" value="Genomic_DNA"/>
</dbReference>
<dbReference type="Gene3D" id="3.40.50.1820">
    <property type="entry name" value="alpha/beta hydrolase"/>
    <property type="match status" value="1"/>
</dbReference>
<evidence type="ECO:0000313" key="4">
    <source>
        <dbReference type="Proteomes" id="UP000642014"/>
    </source>
</evidence>
<reference evidence="1" key="3">
    <citation type="submission" date="2023-08" db="EMBL/GenBank/DDBJ databases">
        <authorList>
            <person name="Sun Q."/>
            <person name="Ohkuma M."/>
        </authorList>
    </citation>
    <scope>NUCLEOTIDE SEQUENCE</scope>
    <source>
        <strain evidence="1">JCM 4205</strain>
    </source>
</reference>
<accession>A0AAV4KMA6</accession>
<dbReference type="AlphaFoldDB" id="A0AAV4KMA6"/>
<proteinExistence type="predicted"/>